<feature type="compositionally biased region" description="Acidic residues" evidence="1">
    <location>
        <begin position="759"/>
        <end position="772"/>
    </location>
</feature>
<name>K3W125_FUSPC</name>
<dbReference type="KEGG" id="fpu:FPSE_04633"/>
<organism evidence="2 3">
    <name type="scientific">Fusarium pseudograminearum (strain CS3096)</name>
    <name type="common">Wheat and barley crown-rot fungus</name>
    <dbReference type="NCBI Taxonomy" id="1028729"/>
    <lineage>
        <taxon>Eukaryota</taxon>
        <taxon>Fungi</taxon>
        <taxon>Dikarya</taxon>
        <taxon>Ascomycota</taxon>
        <taxon>Pezizomycotina</taxon>
        <taxon>Sordariomycetes</taxon>
        <taxon>Hypocreomycetidae</taxon>
        <taxon>Hypocreales</taxon>
        <taxon>Nectriaceae</taxon>
        <taxon>Fusarium</taxon>
    </lineage>
</organism>
<dbReference type="GeneID" id="20363251"/>
<feature type="region of interest" description="Disordered" evidence="1">
    <location>
        <begin position="41"/>
        <end position="123"/>
    </location>
</feature>
<protein>
    <submittedName>
        <fullName evidence="2">Uncharacterized protein</fullName>
    </submittedName>
</protein>
<dbReference type="EMBL" id="AFNW01000095">
    <property type="protein sequence ID" value="EKJ75160.1"/>
    <property type="molecule type" value="Genomic_DNA"/>
</dbReference>
<keyword evidence="3" id="KW-1185">Reference proteome</keyword>
<evidence type="ECO:0000313" key="3">
    <source>
        <dbReference type="Proteomes" id="UP000007978"/>
    </source>
</evidence>
<proteinExistence type="predicted"/>
<dbReference type="OrthoDB" id="3439669at2759"/>
<feature type="compositionally biased region" description="Acidic residues" evidence="1">
    <location>
        <begin position="104"/>
        <end position="120"/>
    </location>
</feature>
<reference evidence="2 3" key="1">
    <citation type="journal article" date="2012" name="PLoS Pathog.">
        <title>Comparative pathogenomics reveals horizontally acquired novel virulence genes in fungi infecting cereal hosts.</title>
        <authorList>
            <person name="Gardiner D.M."/>
            <person name="McDonald M.C."/>
            <person name="Covarelli L."/>
            <person name="Solomon P.S."/>
            <person name="Rusu A.G."/>
            <person name="Marshall M."/>
            <person name="Kazan K."/>
            <person name="Chakraborty S."/>
            <person name="McDonald B.A."/>
            <person name="Manners J.M."/>
        </authorList>
    </citation>
    <scope>NUCLEOTIDE SEQUENCE [LARGE SCALE GENOMIC DNA]</scope>
    <source>
        <strain evidence="2 3">CS3096</strain>
    </source>
</reference>
<accession>K3W125</accession>
<evidence type="ECO:0000313" key="2">
    <source>
        <dbReference type="EMBL" id="EKJ75160.1"/>
    </source>
</evidence>
<sequence length="943" mass="106163">MSDGDSEIDFFDLTDEDNRPESDDETSLPLELTLMFDEHGQGVYHTIEAPQAGDPIEMDTDGTLEENDDDDDDNWEDINDNDEVDQPVEGSPVQSEGEAAENPNEYDPDDDGFNDDDESEQDRARFDDMNPDAALVEALEADSTSIPNWDGSCFQTCRPPWNRLANKYKEWRQRFLTKRADLQNCRRVNKIKVTRLNRQIRAMKAAIEEFYTVHHANIRKVRRLVRENRALREFLSDEDLARFPEPEPLGLRDIVASLPTRVLNDLPDDIREYLVLGPRHVLPAPSLRKTEKEWPDVAQEFLETGPNAVYKDWGDVYKLSCREENMSWAFGESRPPKTHPYLKLVPPTSSQEQSAIAGLSDCCTPPPPPRDYDSSSSDQEQGFQPFRFQDLPPKIQLKILRWVLVFEGEAVHPISRLDPYYEPGSMHRNCNRQTSLLHRFHVGRQPVSLTFGGIHPQRLLAPLLVCKKWNTMGSHGRFARNIGCKLQIVQHIELLWMGSQRLTYELDEKGKYTSRRTHDLAYLPAASRLKTIAVHIPESSKSYMRRKHEPPKIIKYLEEITRHQPNYRPFRELRSLQGLDYVYCLRGLREVTFWDYDKWLNEEVKMPVRDWTFVRDINDCVRREKSHNKEHFSQIRYLAPVMEGCRPSVALAARLEAFVNPPPRPAGLLTLSPDGELLYPQPQASVNHPIVLYDSDDEDHLDTEDNGDTDDTGEAEASSDEGSGDEGSGDESDADDSPDDDDGDDADGIVANGNLETIDISDDEADDEDEDHGEAGDVALETTNATEADRVAMPPPAAPVRANSRGQETSPPLFMQSATPESPRPMFVQKLETPSSPGASSHTEGTPARAKREESSLFVGSPLHGCQDSPIDMTQDADMPSPEGQNKRSFASYSTVDENDECLYMGSSPKRAKTEEDDGVDGGSGSGNAANASSGPFIINDDD</sequence>
<feature type="region of interest" description="Disordered" evidence="1">
    <location>
        <begin position="696"/>
        <end position="943"/>
    </location>
</feature>
<evidence type="ECO:0000256" key="1">
    <source>
        <dbReference type="SAM" id="MobiDB-lite"/>
    </source>
</evidence>
<feature type="compositionally biased region" description="Acidic residues" evidence="1">
    <location>
        <begin position="56"/>
        <end position="86"/>
    </location>
</feature>
<dbReference type="Proteomes" id="UP000007978">
    <property type="component" value="Chromosome 2"/>
</dbReference>
<dbReference type="HOGENOM" id="CLU_288692_0_0_1"/>
<feature type="compositionally biased region" description="Acidic residues" evidence="1">
    <location>
        <begin position="1"/>
        <end position="15"/>
    </location>
</feature>
<comment type="caution">
    <text evidence="2">The sequence shown here is derived from an EMBL/GenBank/DDBJ whole genome shotgun (WGS) entry which is preliminary data.</text>
</comment>
<feature type="compositionally biased region" description="Acidic residues" evidence="1">
    <location>
        <begin position="696"/>
        <end position="747"/>
    </location>
</feature>
<dbReference type="RefSeq" id="XP_009256026.1">
    <property type="nucleotide sequence ID" value="XM_009257751.1"/>
</dbReference>
<feature type="compositionally biased region" description="Polar residues" evidence="1">
    <location>
        <begin position="804"/>
        <end position="820"/>
    </location>
</feature>
<feature type="compositionally biased region" description="Polar residues" evidence="1">
    <location>
        <begin position="883"/>
        <end position="896"/>
    </location>
</feature>
<feature type="compositionally biased region" description="Polar residues" evidence="1">
    <location>
        <begin position="832"/>
        <end position="844"/>
    </location>
</feature>
<dbReference type="eggNOG" id="ENOG502RNRN">
    <property type="taxonomic scope" value="Eukaryota"/>
</dbReference>
<dbReference type="AlphaFoldDB" id="K3W125"/>
<feature type="region of interest" description="Disordered" evidence="1">
    <location>
        <begin position="1"/>
        <end position="29"/>
    </location>
</feature>
<feature type="region of interest" description="Disordered" evidence="1">
    <location>
        <begin position="355"/>
        <end position="385"/>
    </location>
</feature>
<gene>
    <name evidence="2" type="ORF">FPSE_04633</name>
</gene>